<dbReference type="EMBL" id="ACJN02000002">
    <property type="protein sequence ID" value="EFI34347.1"/>
    <property type="molecule type" value="Genomic_DNA"/>
</dbReference>
<dbReference type="OrthoDB" id="159409at2"/>
<organism evidence="1 2">
    <name type="scientific">Desulfonatronospira thiodismutans ASO3-1</name>
    <dbReference type="NCBI Taxonomy" id="555779"/>
    <lineage>
        <taxon>Bacteria</taxon>
        <taxon>Pseudomonadati</taxon>
        <taxon>Thermodesulfobacteriota</taxon>
        <taxon>Desulfovibrionia</taxon>
        <taxon>Desulfovibrionales</taxon>
        <taxon>Desulfonatronovibrionaceae</taxon>
        <taxon>Desulfonatronospira</taxon>
    </lineage>
</organism>
<dbReference type="Proteomes" id="UP000005496">
    <property type="component" value="Unassembled WGS sequence"/>
</dbReference>
<dbReference type="Gene3D" id="3.40.50.1000">
    <property type="entry name" value="HAD superfamily/HAD-like"/>
    <property type="match status" value="1"/>
</dbReference>
<protein>
    <recommendedName>
        <fullName evidence="3">ATPase P</fullName>
    </recommendedName>
</protein>
<sequence>MLSVNIPGYVKIDLAHLLLDYNGTLALDGEILDGVLSRLQKLSTKIEIHVLTADTFGRAKDRLAGLECRFHLIQEGDQARAKADYLQKTGAMNSAAVGNGRNDRLMLEQACLGIALIQEEGAALAALSAADVLCRDINHALDLLLHPLRLKATLRG</sequence>
<evidence type="ECO:0008006" key="3">
    <source>
        <dbReference type="Google" id="ProtNLM"/>
    </source>
</evidence>
<dbReference type="RefSeq" id="WP_008869675.1">
    <property type="nucleotide sequence ID" value="NZ_ACJN02000002.1"/>
</dbReference>
<proteinExistence type="predicted"/>
<keyword evidence="2" id="KW-1185">Reference proteome</keyword>
<comment type="caution">
    <text evidence="1">The sequence shown here is derived from an EMBL/GenBank/DDBJ whole genome shotgun (WGS) entry which is preliminary data.</text>
</comment>
<accession>D6SNM1</accession>
<dbReference type="SUPFAM" id="SSF56784">
    <property type="entry name" value="HAD-like"/>
    <property type="match status" value="1"/>
</dbReference>
<dbReference type="InterPro" id="IPR036412">
    <property type="entry name" value="HAD-like_sf"/>
</dbReference>
<dbReference type="AlphaFoldDB" id="D6SNM1"/>
<dbReference type="InterPro" id="IPR023214">
    <property type="entry name" value="HAD_sf"/>
</dbReference>
<evidence type="ECO:0000313" key="2">
    <source>
        <dbReference type="Proteomes" id="UP000005496"/>
    </source>
</evidence>
<reference evidence="1" key="1">
    <citation type="submission" date="2010-05" db="EMBL/GenBank/DDBJ databases">
        <title>The draft genome of Desulfonatronospira thiodismutans ASO3-1.</title>
        <authorList>
            <consortium name="US DOE Joint Genome Institute (JGI-PGF)"/>
            <person name="Lucas S."/>
            <person name="Copeland A."/>
            <person name="Lapidus A."/>
            <person name="Cheng J.-F."/>
            <person name="Bruce D."/>
            <person name="Goodwin L."/>
            <person name="Pitluck S."/>
            <person name="Chertkov O."/>
            <person name="Brettin T."/>
            <person name="Detter J.C."/>
            <person name="Han C."/>
            <person name="Land M.L."/>
            <person name="Hauser L."/>
            <person name="Kyrpides N."/>
            <person name="Mikhailova N."/>
            <person name="Muyzer G."/>
            <person name="Woyke T."/>
        </authorList>
    </citation>
    <scope>NUCLEOTIDE SEQUENCE [LARGE SCALE GENOMIC DNA]</scope>
    <source>
        <strain evidence="1">ASO3-1</strain>
    </source>
</reference>
<dbReference type="eggNOG" id="COG4087">
    <property type="taxonomic scope" value="Bacteria"/>
</dbReference>
<gene>
    <name evidence="1" type="ORF">Dthio_PD1698</name>
</gene>
<evidence type="ECO:0000313" key="1">
    <source>
        <dbReference type="EMBL" id="EFI34347.1"/>
    </source>
</evidence>
<name>D6SNM1_9BACT</name>